<evidence type="ECO:0000256" key="2">
    <source>
        <dbReference type="ARBA" id="ARBA00009329"/>
    </source>
</evidence>
<evidence type="ECO:0000313" key="8">
    <source>
        <dbReference type="EMBL" id="RNI37355.1"/>
    </source>
</evidence>
<dbReference type="Pfam" id="PF01408">
    <property type="entry name" value="GFO_IDH_MocA"/>
    <property type="match status" value="1"/>
</dbReference>
<dbReference type="PANTHER" id="PTHR43818:SF1">
    <property type="entry name" value="GLYCOSYL HYDROLASE FAMILY 109 PROTEIN"/>
    <property type="match status" value="1"/>
</dbReference>
<organism evidence="8 9">
    <name type="scientific">Hanamia caeni</name>
    <dbReference type="NCBI Taxonomy" id="2294116"/>
    <lineage>
        <taxon>Bacteria</taxon>
        <taxon>Pseudomonadati</taxon>
        <taxon>Bacteroidota</taxon>
        <taxon>Chitinophagia</taxon>
        <taxon>Chitinophagales</taxon>
        <taxon>Chitinophagaceae</taxon>
        <taxon>Hanamia</taxon>
    </lineage>
</organism>
<dbReference type="Pfam" id="PF21252">
    <property type="entry name" value="Glyco_hydro_109_C"/>
    <property type="match status" value="1"/>
</dbReference>
<evidence type="ECO:0000313" key="9">
    <source>
        <dbReference type="Proteomes" id="UP000267223"/>
    </source>
</evidence>
<keyword evidence="9" id="KW-1185">Reference proteome</keyword>
<dbReference type="Proteomes" id="UP000267223">
    <property type="component" value="Unassembled WGS sequence"/>
</dbReference>
<dbReference type="InterPro" id="IPR000683">
    <property type="entry name" value="Gfo/Idh/MocA-like_OxRdtase_N"/>
</dbReference>
<dbReference type="RefSeq" id="WP_123120196.1">
    <property type="nucleotide sequence ID" value="NZ_RJJR01000005.1"/>
</dbReference>
<evidence type="ECO:0000259" key="7">
    <source>
        <dbReference type="Pfam" id="PF21252"/>
    </source>
</evidence>
<comment type="similarity">
    <text evidence="2">Belongs to the Gfo/Idh/MocA family. Glycosyl hydrolase 109 subfamily.</text>
</comment>
<dbReference type="Gene3D" id="3.40.50.720">
    <property type="entry name" value="NAD(P)-binding Rossmann-like Domain"/>
    <property type="match status" value="1"/>
</dbReference>
<keyword evidence="4" id="KW-0520">NAD</keyword>
<dbReference type="InterPro" id="IPR049303">
    <property type="entry name" value="Glyco_hydro_109_C"/>
</dbReference>
<dbReference type="InterPro" id="IPR050463">
    <property type="entry name" value="Gfo/Idh/MocA_oxidrdct_glycsds"/>
</dbReference>
<comment type="cofactor">
    <cofactor evidence="1">
        <name>NAD(+)</name>
        <dbReference type="ChEBI" id="CHEBI:57540"/>
    </cofactor>
</comment>
<dbReference type="OrthoDB" id="9771072at2"/>
<comment type="caution">
    <text evidence="8">The sequence shown here is derived from an EMBL/GenBank/DDBJ whole genome shotgun (WGS) entry which is preliminary data.</text>
</comment>
<dbReference type="GO" id="GO:0000166">
    <property type="term" value="F:nucleotide binding"/>
    <property type="evidence" value="ECO:0007669"/>
    <property type="project" value="InterPro"/>
</dbReference>
<dbReference type="GO" id="GO:0016798">
    <property type="term" value="F:hydrolase activity, acting on glycosyl bonds"/>
    <property type="evidence" value="ECO:0007669"/>
    <property type="project" value="UniProtKB-KW"/>
</dbReference>
<dbReference type="EMBL" id="RJJR01000005">
    <property type="protein sequence ID" value="RNI37355.1"/>
    <property type="molecule type" value="Genomic_DNA"/>
</dbReference>
<evidence type="ECO:0000259" key="6">
    <source>
        <dbReference type="Pfam" id="PF01408"/>
    </source>
</evidence>
<evidence type="ECO:0000256" key="3">
    <source>
        <dbReference type="ARBA" id="ARBA00022801"/>
    </source>
</evidence>
<dbReference type="SUPFAM" id="SSF51735">
    <property type="entry name" value="NAD(P)-binding Rossmann-fold domains"/>
    <property type="match status" value="1"/>
</dbReference>
<accession>A0A3M9NIR6</accession>
<reference evidence="8 9" key="1">
    <citation type="submission" date="2018-11" db="EMBL/GenBank/DDBJ databases">
        <title>Draft genome sequence of Ferruginibacter sp. BO-59.</title>
        <authorList>
            <person name="Im W.T."/>
        </authorList>
    </citation>
    <scope>NUCLEOTIDE SEQUENCE [LARGE SCALE GENOMIC DNA]</scope>
    <source>
        <strain evidence="8 9">BO-59</strain>
    </source>
</reference>
<keyword evidence="5" id="KW-0326">Glycosidase</keyword>
<keyword evidence="3" id="KW-0378">Hydrolase</keyword>
<name>A0A3M9NIR6_9BACT</name>
<gene>
    <name evidence="8" type="ORF">EFY79_08120</name>
</gene>
<feature type="domain" description="Glycosyl hydrolase 109 C-terminal" evidence="7">
    <location>
        <begin position="173"/>
        <end position="355"/>
    </location>
</feature>
<dbReference type="InterPro" id="IPR036291">
    <property type="entry name" value="NAD(P)-bd_dom_sf"/>
</dbReference>
<proteinExistence type="inferred from homology"/>
<sequence length="452" mass="51124">MKRKDFIKNTALAGIGLSVFPSSNIFASSADTPKIRMAIIGVGARGKGHLDLLLRRDDVDLVAICDVDDRVLKESKAMIEKSGKKMPKIYTGDDYAWQKLVQYEKPDGVLIVTPWEWHKPMIMGSLEAGLKYVATEVILGITLQDHWDVVKAAEKYNAHVMMLENVCYRRDVMAVLNMVRQGLFGELIHLQGGYQHDLRTVLFNDGVNTYDHGVEFGEKAFSEAKWRTEHSIHRNGDLYPTHGIGPIAEYIDINRGNRFLTLCSFASKARGLHKHVVDVAGENHPNAKVKFKAGDVITTSINCANGETILLQHDTNSPRPYSLGFRVQGTEGLWMDVNQSVYIQNKSKKNDEWDNEKEWFDKYDHPLWARWSKETKGAGHGGMDFFVIHAFVESIKRKTPTPLDVYDAAAWSAITPLSEQSIELGNQTIEFPDFTGGQWMYRKPVFALNDEY</sequence>
<feature type="domain" description="Gfo/Idh/MocA-like oxidoreductase N-terminal" evidence="6">
    <location>
        <begin position="35"/>
        <end position="162"/>
    </location>
</feature>
<dbReference type="PANTHER" id="PTHR43818">
    <property type="entry name" value="BCDNA.GH03377"/>
    <property type="match status" value="1"/>
</dbReference>
<dbReference type="Gene3D" id="3.30.360.10">
    <property type="entry name" value="Dihydrodipicolinate Reductase, domain 2"/>
    <property type="match status" value="1"/>
</dbReference>
<evidence type="ECO:0000256" key="5">
    <source>
        <dbReference type="ARBA" id="ARBA00023295"/>
    </source>
</evidence>
<evidence type="ECO:0000256" key="1">
    <source>
        <dbReference type="ARBA" id="ARBA00001911"/>
    </source>
</evidence>
<protein>
    <submittedName>
        <fullName evidence="8">Gfo/Idh/MocA family oxidoreductase</fullName>
    </submittedName>
</protein>
<evidence type="ECO:0000256" key="4">
    <source>
        <dbReference type="ARBA" id="ARBA00023027"/>
    </source>
</evidence>
<dbReference type="AlphaFoldDB" id="A0A3M9NIR6"/>